<evidence type="ECO:0000313" key="2">
    <source>
        <dbReference type="Proteomes" id="UP000299102"/>
    </source>
</evidence>
<evidence type="ECO:0000313" key="1">
    <source>
        <dbReference type="EMBL" id="GBP90895.1"/>
    </source>
</evidence>
<sequence length="133" mass="14682">MAICHGDRSTRGARQLSSVAGSVWPRNAIKVQLNFRAGVKFEKFKSAGPTIKVYLRNGAAIAGGRRGPAPARSAPAPYSQVRYAIISKVSTHWCVRFLRSTHTESFAGAEDLHACPAWVLRYSNDQPMRRNIQ</sequence>
<dbReference type="Proteomes" id="UP000299102">
    <property type="component" value="Unassembled WGS sequence"/>
</dbReference>
<reference evidence="1 2" key="1">
    <citation type="journal article" date="2019" name="Commun. Biol.">
        <title>The bagworm genome reveals a unique fibroin gene that provides high tensile strength.</title>
        <authorList>
            <person name="Kono N."/>
            <person name="Nakamura H."/>
            <person name="Ohtoshi R."/>
            <person name="Tomita M."/>
            <person name="Numata K."/>
            <person name="Arakawa K."/>
        </authorList>
    </citation>
    <scope>NUCLEOTIDE SEQUENCE [LARGE SCALE GENOMIC DNA]</scope>
</reference>
<protein>
    <submittedName>
        <fullName evidence="1">Uncharacterized protein</fullName>
    </submittedName>
</protein>
<comment type="caution">
    <text evidence="1">The sequence shown here is derived from an EMBL/GenBank/DDBJ whole genome shotgun (WGS) entry which is preliminary data.</text>
</comment>
<accession>A0A4C1ZW43</accession>
<name>A0A4C1ZW43_EUMVA</name>
<gene>
    <name evidence="1" type="ORF">EVAR_66354_1</name>
</gene>
<proteinExistence type="predicted"/>
<dbReference type="AlphaFoldDB" id="A0A4C1ZW43"/>
<dbReference type="EMBL" id="BGZK01002123">
    <property type="protein sequence ID" value="GBP90895.1"/>
    <property type="molecule type" value="Genomic_DNA"/>
</dbReference>
<organism evidence="1 2">
    <name type="scientific">Eumeta variegata</name>
    <name type="common">Bagworm moth</name>
    <name type="synonym">Eumeta japonica</name>
    <dbReference type="NCBI Taxonomy" id="151549"/>
    <lineage>
        <taxon>Eukaryota</taxon>
        <taxon>Metazoa</taxon>
        <taxon>Ecdysozoa</taxon>
        <taxon>Arthropoda</taxon>
        <taxon>Hexapoda</taxon>
        <taxon>Insecta</taxon>
        <taxon>Pterygota</taxon>
        <taxon>Neoptera</taxon>
        <taxon>Endopterygota</taxon>
        <taxon>Lepidoptera</taxon>
        <taxon>Glossata</taxon>
        <taxon>Ditrysia</taxon>
        <taxon>Tineoidea</taxon>
        <taxon>Psychidae</taxon>
        <taxon>Oiketicinae</taxon>
        <taxon>Eumeta</taxon>
    </lineage>
</organism>
<keyword evidence="2" id="KW-1185">Reference proteome</keyword>